<gene>
    <name evidence="3" type="ORF">UFOPK3046_01571</name>
</gene>
<feature type="domain" description="Alpha-L-rhamnosidase C-terminal" evidence="2">
    <location>
        <begin position="758"/>
        <end position="809"/>
    </location>
</feature>
<dbReference type="PANTHER" id="PTHR34987:SF4">
    <property type="entry name" value="ALPHA-L-RHAMNOSIDASE C-TERMINAL DOMAIN-CONTAINING PROTEIN"/>
    <property type="match status" value="1"/>
</dbReference>
<dbReference type="Pfam" id="PF17390">
    <property type="entry name" value="Bac_rhamnosid_C"/>
    <property type="match status" value="1"/>
</dbReference>
<evidence type="ECO:0000259" key="2">
    <source>
        <dbReference type="Pfam" id="PF17390"/>
    </source>
</evidence>
<sequence>MRLSHPAPFSGSWKAKWIWHGRPALEMETATRPVLANPKDSVVLFRSEFHLDQVPTTAPARIWVDGRYVLVVNGTEIARGPVRSEPRTAHYDFVDLAAHLREGANVIAITARHFGLSTSWWIPVPPTYSLGAGSLVFEALIGQDWVLSDRSWRCTPGEAWTAVSVPGDVACLPLESFDAQVHPWGWEHPGFDDSVWSKSFEITPMHTGADGRNSPPSSPFGMLRPPVRLEFQGGAEHLASHESTVWVEGAALQADPVQQVLQDQETPRLVEPRASLQGIEIRQFDLGHIAAGLVNLRVKNAQPGTTIDIAASEHRSEDGNLVTLGQHAGLRYVCRGESAESFESLDIIGTRFLDVALRAPQTSASATSDTTSTTAALSLEISIAEQHRPRPAGASFECSDPLLNQIHEIGLRTVDLCALDAYVDCPTREQRAWTGDSVVHQMVDLVSNPDWSMPIWHPQLATHSRPDGMLAMAAASDFSADDRMYIPDWALHWIHSLFNVYRYTGDTELVAEYLPVAERVLRWFESFLGPDDLLQDVTGWPLTDWASVYMNGCSSTTNAIWARGLDEFAEMSDWVGNAANASWARDRHASICAAFEVFWDEDRGVYIDHIVDGEPKPEAAQHPGAAAIVAGLVPQDRLSRVVEGITDRSKLIRHSFVMDRLTVDGDGQGFIFLMNGYPAEPPWDALNEMVEAEPFYQYVVHDALAKAGRADLISGLCRNWKVFIDAGETTWPECWVGGTRCHGWSSTPTRDLIVHVLGISPAEPGYDSVRVAPALGDLEWARATVPTPHGFITVEAHADGTLRIDSPVPVVRG</sequence>
<feature type="domain" description="Alpha-L-rhamnosidase six-hairpin glycosidase" evidence="1">
    <location>
        <begin position="394"/>
        <end position="643"/>
    </location>
</feature>
<dbReference type="Gene3D" id="2.60.420.10">
    <property type="entry name" value="Maltose phosphorylase, domain 3"/>
    <property type="match status" value="1"/>
</dbReference>
<dbReference type="InterPro" id="IPR035396">
    <property type="entry name" value="Bac_rhamnosid6H"/>
</dbReference>
<dbReference type="Gene3D" id="1.50.10.10">
    <property type="match status" value="1"/>
</dbReference>
<dbReference type="PANTHER" id="PTHR34987">
    <property type="entry name" value="C, PUTATIVE (AFU_ORTHOLOGUE AFUA_3G02880)-RELATED"/>
    <property type="match status" value="1"/>
</dbReference>
<dbReference type="Pfam" id="PF17389">
    <property type="entry name" value="Bac_rhamnosid6H"/>
    <property type="match status" value="1"/>
</dbReference>
<reference evidence="3" key="1">
    <citation type="submission" date="2020-05" db="EMBL/GenBank/DDBJ databases">
        <authorList>
            <person name="Chiriac C."/>
            <person name="Salcher M."/>
            <person name="Ghai R."/>
            <person name="Kavagutti S V."/>
        </authorList>
    </citation>
    <scope>NUCLEOTIDE SEQUENCE</scope>
</reference>
<dbReference type="InterPro" id="IPR035398">
    <property type="entry name" value="Bac_rhamnosid_C"/>
</dbReference>
<protein>
    <submittedName>
        <fullName evidence="3">Unannotated protein</fullName>
    </submittedName>
</protein>
<dbReference type="Gene3D" id="2.60.120.260">
    <property type="entry name" value="Galactose-binding domain-like"/>
    <property type="match status" value="2"/>
</dbReference>
<dbReference type="AlphaFoldDB" id="A0A6J6ZK08"/>
<evidence type="ECO:0000313" key="3">
    <source>
        <dbReference type="EMBL" id="CAB4817587.1"/>
    </source>
</evidence>
<dbReference type="InterPro" id="IPR008928">
    <property type="entry name" value="6-hairpin_glycosidase_sf"/>
</dbReference>
<name>A0A6J6ZK08_9ZZZZ</name>
<evidence type="ECO:0000259" key="1">
    <source>
        <dbReference type="Pfam" id="PF17389"/>
    </source>
</evidence>
<organism evidence="3">
    <name type="scientific">freshwater metagenome</name>
    <dbReference type="NCBI Taxonomy" id="449393"/>
    <lineage>
        <taxon>unclassified sequences</taxon>
        <taxon>metagenomes</taxon>
        <taxon>ecological metagenomes</taxon>
    </lineage>
</organism>
<accession>A0A6J6ZK08</accession>
<dbReference type="EMBL" id="CAFAAQ010000172">
    <property type="protein sequence ID" value="CAB4817587.1"/>
    <property type="molecule type" value="Genomic_DNA"/>
</dbReference>
<dbReference type="InterPro" id="IPR012341">
    <property type="entry name" value="6hp_glycosidase-like_sf"/>
</dbReference>
<proteinExistence type="predicted"/>
<dbReference type="GO" id="GO:0005975">
    <property type="term" value="P:carbohydrate metabolic process"/>
    <property type="evidence" value="ECO:0007669"/>
    <property type="project" value="InterPro"/>
</dbReference>
<dbReference type="SUPFAM" id="SSF48208">
    <property type="entry name" value="Six-hairpin glycosidases"/>
    <property type="match status" value="1"/>
</dbReference>